<dbReference type="RefSeq" id="WP_338752655.1">
    <property type="nucleotide sequence ID" value="NZ_CP147404.1"/>
</dbReference>
<organism evidence="2 3">
    <name type="scientific">Bacillus kandeliae</name>
    <dbReference type="NCBI Taxonomy" id="3129297"/>
    <lineage>
        <taxon>Bacteria</taxon>
        <taxon>Bacillati</taxon>
        <taxon>Bacillota</taxon>
        <taxon>Bacilli</taxon>
        <taxon>Bacillales</taxon>
        <taxon>Bacillaceae</taxon>
        <taxon>Bacillus</taxon>
    </lineage>
</organism>
<dbReference type="EMBL" id="CP147404">
    <property type="protein sequence ID" value="WXB93329.1"/>
    <property type="molecule type" value="Genomic_DNA"/>
</dbReference>
<reference evidence="2 3" key="1">
    <citation type="submission" date="2024-02" db="EMBL/GenBank/DDBJ databases">
        <title>Seven novel Bacillus-like species.</title>
        <authorList>
            <person name="Liu G."/>
        </authorList>
    </citation>
    <scope>NUCLEOTIDE SEQUENCE [LARGE SCALE GENOMIC DNA]</scope>
    <source>
        <strain evidence="2 3">FJAT-52991</strain>
    </source>
</reference>
<dbReference type="InterPro" id="IPR029492">
    <property type="entry name" value="DUF4435"/>
</dbReference>
<gene>
    <name evidence="2" type="ORF">WDJ61_01055</name>
</gene>
<keyword evidence="3" id="KW-1185">Reference proteome</keyword>
<dbReference type="Pfam" id="PF14491">
    <property type="entry name" value="DUF4435"/>
    <property type="match status" value="1"/>
</dbReference>
<evidence type="ECO:0000313" key="3">
    <source>
        <dbReference type="Proteomes" id="UP001387364"/>
    </source>
</evidence>
<evidence type="ECO:0000259" key="1">
    <source>
        <dbReference type="Pfam" id="PF14491"/>
    </source>
</evidence>
<protein>
    <submittedName>
        <fullName evidence="2">DUF4435 domain-containing protein</fullName>
    </submittedName>
</protein>
<evidence type="ECO:0000313" key="2">
    <source>
        <dbReference type="EMBL" id="WXB93329.1"/>
    </source>
</evidence>
<feature type="domain" description="DUF4435" evidence="1">
    <location>
        <begin position="33"/>
        <end position="268"/>
    </location>
</feature>
<name>A0ABZ2N7B7_9BACI</name>
<sequence>MMDEFYDVFFEKQEEEYVKEFVFLSEYDNFSGDIYCICEGQEDKLCYLPKIKGILRKNVNIYEVGGKDNVLEVFKHCEENEGYDLNRIMFIVDRDFDEPIENEKIYELPVYSVENLYVTCDVLKDFVELTIEVNNPKTIEKIIRNYLDREKEFNNIVQKLNICLYITKKLFENPNSEDFIGYEECYLPTIDDNEVNKSIKVNLIKVEKDRGFDSLLENYTFIKHEDIEKMRTVKFSTRNSRAQYKGKYQIYFFLSYIKELIKDMNLGKAKASYRILADKNYGCDIELKDKTLFNILSNYVQLPLCLETYIKKFSSATEENLKFVGNL</sequence>
<accession>A0ABZ2N7B7</accession>
<dbReference type="Proteomes" id="UP001387364">
    <property type="component" value="Chromosome"/>
</dbReference>
<proteinExistence type="predicted"/>